<keyword evidence="2" id="KW-1185">Reference proteome</keyword>
<sequence>MAQTGYVSKTALAQVADSIKDYVDKHDAEHVQLTEVSATIGLTADGTGYAISLPWFRIEGGLITECGTKTFTVPQLFNKSADGSVTVLNANS</sequence>
<reference evidence="1 2" key="1">
    <citation type="submission" date="2019-08" db="EMBL/GenBank/DDBJ databases">
        <title>In-depth cultivation of the pig gut microbiome towards novel bacterial diversity and tailored functional studies.</title>
        <authorList>
            <person name="Wylensek D."/>
            <person name="Hitch T.C.A."/>
            <person name="Clavel T."/>
        </authorList>
    </citation>
    <scope>NUCLEOTIDE SEQUENCE [LARGE SCALE GENOMIC DNA]</scope>
    <source>
        <strain evidence="1 2">WCA-693-APC-5D-A</strain>
    </source>
</reference>
<accession>A0A6I2UHS0</accession>
<proteinExistence type="predicted"/>
<organism evidence="1 2">
    <name type="scientific">Anaerovibrio slackiae</name>
    <dbReference type="NCBI Taxonomy" id="2652309"/>
    <lineage>
        <taxon>Bacteria</taxon>
        <taxon>Bacillati</taxon>
        <taxon>Bacillota</taxon>
        <taxon>Negativicutes</taxon>
        <taxon>Selenomonadales</taxon>
        <taxon>Selenomonadaceae</taxon>
        <taxon>Anaerovibrio</taxon>
    </lineage>
</organism>
<dbReference type="RefSeq" id="WP_154407387.1">
    <property type="nucleotide sequence ID" value="NZ_VUNR01000018.1"/>
</dbReference>
<evidence type="ECO:0000313" key="2">
    <source>
        <dbReference type="Proteomes" id="UP000433181"/>
    </source>
</evidence>
<dbReference type="AlphaFoldDB" id="A0A6I2UHS0"/>
<protein>
    <submittedName>
        <fullName evidence="1">Uncharacterized protein</fullName>
    </submittedName>
</protein>
<evidence type="ECO:0000313" key="1">
    <source>
        <dbReference type="EMBL" id="MSU09219.1"/>
    </source>
</evidence>
<dbReference type="Proteomes" id="UP000433181">
    <property type="component" value="Unassembled WGS sequence"/>
</dbReference>
<gene>
    <name evidence="1" type="ORF">FYJ84_09505</name>
</gene>
<name>A0A6I2UHS0_9FIRM</name>
<dbReference type="GeneID" id="96779156"/>
<comment type="caution">
    <text evidence="1">The sequence shown here is derived from an EMBL/GenBank/DDBJ whole genome shotgun (WGS) entry which is preliminary data.</text>
</comment>
<dbReference type="EMBL" id="VUNR01000018">
    <property type="protein sequence ID" value="MSU09219.1"/>
    <property type="molecule type" value="Genomic_DNA"/>
</dbReference>